<comment type="subcellular location">
    <subcellularLocation>
        <location evidence="1">Membrane</location>
        <topology evidence="1">Multi-pass membrane protein</topology>
    </subcellularLocation>
</comment>
<dbReference type="Proteomes" id="UP000199019">
    <property type="component" value="Unassembled WGS sequence"/>
</dbReference>
<dbReference type="STRING" id="587636.SAMN05216199_2981"/>
<evidence type="ECO:0000313" key="9">
    <source>
        <dbReference type="Proteomes" id="UP000199019"/>
    </source>
</evidence>
<feature type="transmembrane region" description="Helical" evidence="7">
    <location>
        <begin position="6"/>
        <end position="26"/>
    </location>
</feature>
<dbReference type="GO" id="GO:0055085">
    <property type="term" value="P:transmembrane transport"/>
    <property type="evidence" value="ECO:0007669"/>
    <property type="project" value="InterPro"/>
</dbReference>
<dbReference type="Pfam" id="PF03547">
    <property type="entry name" value="Mem_trans"/>
    <property type="match status" value="2"/>
</dbReference>
<keyword evidence="3" id="KW-1003">Cell membrane</keyword>
<dbReference type="OrthoDB" id="5405318at2"/>
<keyword evidence="2" id="KW-0813">Transport</keyword>
<dbReference type="RefSeq" id="WP_091759625.1">
    <property type="nucleotide sequence ID" value="NZ_FOHB01000005.1"/>
</dbReference>
<keyword evidence="9" id="KW-1185">Reference proteome</keyword>
<dbReference type="PANTHER" id="PTHR36838:SF3">
    <property type="entry name" value="TRANSPORTER AUXIN EFFLUX CARRIER EC FAMILY"/>
    <property type="match status" value="1"/>
</dbReference>
<evidence type="ECO:0000256" key="6">
    <source>
        <dbReference type="ARBA" id="ARBA00023136"/>
    </source>
</evidence>
<evidence type="ECO:0000256" key="4">
    <source>
        <dbReference type="ARBA" id="ARBA00022692"/>
    </source>
</evidence>
<sequence length="307" mass="31249">MTGVFEGFATIGAVIALGALLAHLKVVDLTAQVLLSRLAFFVASPALMVVTLGAADVSAVLSRNLVASVAAVLVAGGTYAALARFVWRRPLGHSTIGTLSASYVNAGNLGIPIAAYVLGNAAYVAPTLLLQLLVLQPVALAVLDADARGGRPPLRTMLARPFTNPLTVGSLVGVGLALTGWTLPRAVQDPLELVAHMAVPAMLIAYGIALRLGPGLGAGGSAVEVGTTSALKLVAQPLAAFVVARYLLGVEGHALLAIVVTSALPTAQNIFVHATRYDRGTVLARDTILITTIGSVPVILLVAALLG</sequence>
<evidence type="ECO:0000256" key="2">
    <source>
        <dbReference type="ARBA" id="ARBA00022448"/>
    </source>
</evidence>
<feature type="transmembrane region" description="Helical" evidence="7">
    <location>
        <begin position="38"/>
        <end position="59"/>
    </location>
</feature>
<evidence type="ECO:0000256" key="5">
    <source>
        <dbReference type="ARBA" id="ARBA00022989"/>
    </source>
</evidence>
<keyword evidence="4 7" id="KW-0812">Transmembrane</keyword>
<dbReference type="InterPro" id="IPR004776">
    <property type="entry name" value="Mem_transp_PIN-like"/>
</dbReference>
<keyword evidence="6 7" id="KW-0472">Membrane</keyword>
<accession>A0A1H9WKJ8</accession>
<evidence type="ECO:0008006" key="10">
    <source>
        <dbReference type="Google" id="ProtNLM"/>
    </source>
</evidence>
<feature type="transmembrane region" description="Helical" evidence="7">
    <location>
        <begin position="99"/>
        <end position="117"/>
    </location>
</feature>
<gene>
    <name evidence="8" type="ORF">SAMN05216199_2981</name>
</gene>
<name>A0A1H9WKJ8_9MICO</name>
<reference evidence="9" key="1">
    <citation type="submission" date="2016-10" db="EMBL/GenBank/DDBJ databases">
        <authorList>
            <person name="Varghese N."/>
            <person name="Submissions S."/>
        </authorList>
    </citation>
    <scope>NUCLEOTIDE SEQUENCE [LARGE SCALE GENOMIC DNA]</scope>
    <source>
        <strain evidence="9">CGMCC 1.6963</strain>
    </source>
</reference>
<feature type="transmembrane region" description="Helical" evidence="7">
    <location>
        <begin position="123"/>
        <end position="143"/>
    </location>
</feature>
<evidence type="ECO:0000256" key="1">
    <source>
        <dbReference type="ARBA" id="ARBA00004141"/>
    </source>
</evidence>
<proteinExistence type="predicted"/>
<feature type="transmembrane region" description="Helical" evidence="7">
    <location>
        <begin position="164"/>
        <end position="181"/>
    </location>
</feature>
<dbReference type="EMBL" id="FOHB01000005">
    <property type="protein sequence ID" value="SES34269.1"/>
    <property type="molecule type" value="Genomic_DNA"/>
</dbReference>
<evidence type="ECO:0000256" key="7">
    <source>
        <dbReference type="SAM" id="Phobius"/>
    </source>
</evidence>
<protein>
    <recommendedName>
        <fullName evidence="10">AEC family transporter</fullName>
    </recommendedName>
</protein>
<feature type="transmembrane region" description="Helical" evidence="7">
    <location>
        <begin position="287"/>
        <end position="306"/>
    </location>
</feature>
<evidence type="ECO:0000313" key="8">
    <source>
        <dbReference type="EMBL" id="SES34269.1"/>
    </source>
</evidence>
<dbReference type="PANTHER" id="PTHR36838">
    <property type="entry name" value="AUXIN EFFLUX CARRIER FAMILY PROTEIN"/>
    <property type="match status" value="1"/>
</dbReference>
<feature type="transmembrane region" description="Helical" evidence="7">
    <location>
        <begin position="65"/>
        <end position="87"/>
    </location>
</feature>
<dbReference type="GO" id="GO:0016020">
    <property type="term" value="C:membrane"/>
    <property type="evidence" value="ECO:0007669"/>
    <property type="project" value="UniProtKB-SubCell"/>
</dbReference>
<organism evidence="8 9">
    <name type="scientific">Pedococcus cremeus</name>
    <dbReference type="NCBI Taxonomy" id="587636"/>
    <lineage>
        <taxon>Bacteria</taxon>
        <taxon>Bacillati</taxon>
        <taxon>Actinomycetota</taxon>
        <taxon>Actinomycetes</taxon>
        <taxon>Micrococcales</taxon>
        <taxon>Intrasporangiaceae</taxon>
        <taxon>Pedococcus</taxon>
    </lineage>
</organism>
<keyword evidence="5 7" id="KW-1133">Transmembrane helix</keyword>
<evidence type="ECO:0000256" key="3">
    <source>
        <dbReference type="ARBA" id="ARBA00022475"/>
    </source>
</evidence>
<dbReference type="AlphaFoldDB" id="A0A1H9WKJ8"/>
<feature type="transmembrane region" description="Helical" evidence="7">
    <location>
        <begin position="193"/>
        <end position="210"/>
    </location>
</feature>